<dbReference type="EMBL" id="WUEY01000019">
    <property type="protein sequence ID" value="NEI73513.1"/>
    <property type="molecule type" value="Genomic_DNA"/>
</dbReference>
<gene>
    <name evidence="4" type="ORF">GR212_28570</name>
</gene>
<dbReference type="GO" id="GO:0006508">
    <property type="term" value="P:proteolysis"/>
    <property type="evidence" value="ECO:0007669"/>
    <property type="project" value="InterPro"/>
</dbReference>
<dbReference type="PANTHER" id="PTHR43248:SF2">
    <property type="entry name" value="PROLYL AMINOPEPTIDASE"/>
    <property type="match status" value="1"/>
</dbReference>
<name>A0A6L9UC52_9HYPH</name>
<dbReference type="InterPro" id="IPR029058">
    <property type="entry name" value="AB_hydrolase_fold"/>
</dbReference>
<protein>
    <submittedName>
        <fullName evidence="4">Alpha/beta fold hydrolase</fullName>
    </submittedName>
</protein>
<keyword evidence="2 4" id="KW-0378">Hydrolase</keyword>
<dbReference type="InterPro" id="IPR000073">
    <property type="entry name" value="AB_hydrolase_1"/>
</dbReference>
<feature type="domain" description="AB hydrolase-1" evidence="3">
    <location>
        <begin position="50"/>
        <end position="201"/>
    </location>
</feature>
<dbReference type="AlphaFoldDB" id="A0A6L9UC52"/>
<comment type="caution">
    <text evidence="4">The sequence shown here is derived from an EMBL/GenBank/DDBJ whole genome shotgun (WGS) entry which is preliminary data.</text>
</comment>
<proteinExistence type="inferred from homology"/>
<accession>A0A6L9UC52</accession>
<dbReference type="PANTHER" id="PTHR43248">
    <property type="entry name" value="2-SUCCINYL-6-HYDROXY-2,4-CYCLOHEXADIENE-1-CARBOXYLATE SYNTHASE"/>
    <property type="match status" value="1"/>
</dbReference>
<dbReference type="Proteomes" id="UP000483035">
    <property type="component" value="Unassembled WGS sequence"/>
</dbReference>
<evidence type="ECO:0000256" key="2">
    <source>
        <dbReference type="ARBA" id="ARBA00022801"/>
    </source>
</evidence>
<dbReference type="InterPro" id="IPR002410">
    <property type="entry name" value="Peptidase_S33"/>
</dbReference>
<evidence type="ECO:0000256" key="1">
    <source>
        <dbReference type="ARBA" id="ARBA00010088"/>
    </source>
</evidence>
<reference evidence="4 5" key="1">
    <citation type="submission" date="2019-12" db="EMBL/GenBank/DDBJ databases">
        <title>Rhizobium genotypes associated with high levels of biological nitrogen fixation by grain legumes in a temperate-maritime cropping system.</title>
        <authorList>
            <person name="Maluk M."/>
            <person name="Francesc Ferrando Molina F."/>
            <person name="Lopez Del Egido L."/>
            <person name="Lafos M."/>
            <person name="Langarica-Fuentes A."/>
            <person name="Gebre Yohannes G."/>
            <person name="Young M.W."/>
            <person name="Martin P."/>
            <person name="Gantlett R."/>
            <person name="Kenicer G."/>
            <person name="Hawes C."/>
            <person name="Begg G.S."/>
            <person name="Quilliam R.S."/>
            <person name="Squire G.R."/>
            <person name="Poole P.S."/>
            <person name="Young P.W."/>
            <person name="Iannetta P.M."/>
            <person name="James E.K."/>
        </authorList>
    </citation>
    <scope>NUCLEOTIDE SEQUENCE [LARGE SCALE GENOMIC DNA]</scope>
    <source>
        <strain evidence="4 5">JHI1118</strain>
    </source>
</reference>
<sequence length="433" mass="47785">MIVSEYTIPGMHIRDHLLTVPLDWSDPSGRTIEFFAREVVDPVRKAETLPVLCFLQGGPGGKSPRPTRGGPSWLAEALKTQRVILPDQRGTGRSTPVDAATIGQLDGEAGADYLACFRADSIVKDLEHFRKTALEGRRWQTLGQSYGGFLTLTYLSQAPEGLSACYIAGGIPSLQPDADEVYRHTYPRVRAKNAAYYKRYPGDVALVGKIADFIDGNDVRLPDGDRLTVRRVQTVGLDFGMAHGFENIHWLVDEAFADGKQDRLSDHFLASVMNLTSYHGNPLFAAIHEAIYGEGDGATAWSAERLRADFPEFDPAARPLLFTGEMIYPWMFEEISSLKPFRAAAETLAQRPHHSALYDRDRLAANEIPVAAAIYHDDMYVDAGLSLQTARAVGNLDFWITNEFEHDGIRQSASVFERLAAFVAQKGGPLAAE</sequence>
<evidence type="ECO:0000313" key="5">
    <source>
        <dbReference type="Proteomes" id="UP000483035"/>
    </source>
</evidence>
<dbReference type="InterPro" id="IPR051601">
    <property type="entry name" value="Serine_prot/Carboxylest_S33"/>
</dbReference>
<evidence type="ECO:0000313" key="4">
    <source>
        <dbReference type="EMBL" id="NEI73513.1"/>
    </source>
</evidence>
<organism evidence="4 5">
    <name type="scientific">Rhizobium lusitanum</name>
    <dbReference type="NCBI Taxonomy" id="293958"/>
    <lineage>
        <taxon>Bacteria</taxon>
        <taxon>Pseudomonadati</taxon>
        <taxon>Pseudomonadota</taxon>
        <taxon>Alphaproteobacteria</taxon>
        <taxon>Hyphomicrobiales</taxon>
        <taxon>Rhizobiaceae</taxon>
        <taxon>Rhizobium/Agrobacterium group</taxon>
        <taxon>Rhizobium</taxon>
    </lineage>
</organism>
<dbReference type="Gene3D" id="3.40.50.1820">
    <property type="entry name" value="alpha/beta hydrolase"/>
    <property type="match status" value="1"/>
</dbReference>
<dbReference type="SUPFAM" id="SSF53474">
    <property type="entry name" value="alpha/beta-Hydrolases"/>
    <property type="match status" value="1"/>
</dbReference>
<dbReference type="RefSeq" id="WP_163991912.1">
    <property type="nucleotide sequence ID" value="NZ_WUEY01000019.1"/>
</dbReference>
<evidence type="ECO:0000259" key="3">
    <source>
        <dbReference type="Pfam" id="PF00561"/>
    </source>
</evidence>
<comment type="similarity">
    <text evidence="1">Belongs to the peptidase S33 family.</text>
</comment>
<dbReference type="PRINTS" id="PR00793">
    <property type="entry name" value="PROAMNOPTASE"/>
</dbReference>
<dbReference type="GO" id="GO:0008233">
    <property type="term" value="F:peptidase activity"/>
    <property type="evidence" value="ECO:0007669"/>
    <property type="project" value="InterPro"/>
</dbReference>
<dbReference type="Pfam" id="PF00561">
    <property type="entry name" value="Abhydrolase_1"/>
    <property type="match status" value="1"/>
</dbReference>